<dbReference type="PIRSF" id="PIRSF006816">
    <property type="entry name" value="Cyc3_hyd_g"/>
    <property type="match status" value="1"/>
</dbReference>
<feature type="binding site" evidence="12">
    <location>
        <position position="251"/>
    </location>
    <ligand>
        <name>[2Fe-2S] cluster</name>
        <dbReference type="ChEBI" id="CHEBI:190135"/>
    </ligand>
</feature>
<dbReference type="GO" id="GO:0050660">
    <property type="term" value="F:flavin adenine dinucleotide binding"/>
    <property type="evidence" value="ECO:0007669"/>
    <property type="project" value="InterPro"/>
</dbReference>
<dbReference type="InterPro" id="IPR019480">
    <property type="entry name" value="Dihydroorotate_DH_Fe-S-bd"/>
</dbReference>
<feature type="binding site" evidence="11">
    <location>
        <begin position="86"/>
        <end position="87"/>
    </location>
    <ligand>
        <name>FAD</name>
        <dbReference type="ChEBI" id="CHEBI:57692"/>
    </ligand>
</feature>
<dbReference type="Gene3D" id="3.40.50.80">
    <property type="entry name" value="Nucleotide-binding domain of ferredoxin-NADP reductase (FNR) module"/>
    <property type="match status" value="1"/>
</dbReference>
<feature type="binding site" evidence="12">
    <location>
        <position position="235"/>
    </location>
    <ligand>
        <name>[2Fe-2S] cluster</name>
        <dbReference type="ChEBI" id="CHEBI:190135"/>
    </ligand>
</feature>
<evidence type="ECO:0000256" key="8">
    <source>
        <dbReference type="ARBA" id="ARBA00023004"/>
    </source>
</evidence>
<feature type="domain" description="FAD-binding FR-type" evidence="14">
    <location>
        <begin position="9"/>
        <end position="111"/>
    </location>
</feature>
<keyword evidence="5 12" id="KW-0479">Metal-binding</keyword>
<keyword evidence="2" id="KW-0813">Transport</keyword>
<evidence type="ECO:0000256" key="1">
    <source>
        <dbReference type="ARBA" id="ARBA00006422"/>
    </source>
</evidence>
<dbReference type="GO" id="GO:0016491">
    <property type="term" value="F:oxidoreductase activity"/>
    <property type="evidence" value="ECO:0007669"/>
    <property type="project" value="InterPro"/>
</dbReference>
<dbReference type="Proteomes" id="UP000233654">
    <property type="component" value="Unassembled WGS sequence"/>
</dbReference>
<evidence type="ECO:0000256" key="4">
    <source>
        <dbReference type="ARBA" id="ARBA00022714"/>
    </source>
</evidence>
<dbReference type="InterPro" id="IPR017938">
    <property type="entry name" value="Riboflavin_synthase-like_b-brl"/>
</dbReference>
<feature type="transmembrane region" description="Helical" evidence="13">
    <location>
        <begin position="112"/>
        <end position="133"/>
    </location>
</feature>
<protein>
    <submittedName>
        <fullName evidence="15">Dihydroorotate dehydrogenase electron transfer subunit</fullName>
    </submittedName>
</protein>
<evidence type="ECO:0000256" key="10">
    <source>
        <dbReference type="ARBA" id="ARBA00034078"/>
    </source>
</evidence>
<evidence type="ECO:0000256" key="7">
    <source>
        <dbReference type="ARBA" id="ARBA00022982"/>
    </source>
</evidence>
<comment type="cofactor">
    <cofactor evidence="12">
        <name>[2Fe-2S] cluster</name>
        <dbReference type="ChEBI" id="CHEBI:190135"/>
    </cofactor>
    <text evidence="12">Binds 1 [2Fe-2S] cluster per subunit.</text>
</comment>
<dbReference type="PANTHER" id="PTHR43513:SF3">
    <property type="entry name" value="DIHYDROOROTATE DEHYDROGENASE B (NAD(+)), ELECTRON TRANSFER SUBUNIT-RELATED"/>
    <property type="match status" value="1"/>
</dbReference>
<dbReference type="GO" id="GO:0051537">
    <property type="term" value="F:2 iron, 2 sulfur cluster binding"/>
    <property type="evidence" value="ECO:0007669"/>
    <property type="project" value="UniProtKB-KW"/>
</dbReference>
<evidence type="ECO:0000256" key="13">
    <source>
        <dbReference type="SAM" id="Phobius"/>
    </source>
</evidence>
<evidence type="ECO:0000259" key="14">
    <source>
        <dbReference type="PROSITE" id="PS51384"/>
    </source>
</evidence>
<dbReference type="PROSITE" id="PS51384">
    <property type="entry name" value="FAD_FR"/>
    <property type="match status" value="1"/>
</dbReference>
<proteinExistence type="inferred from homology"/>
<keyword evidence="13" id="KW-0812">Transmembrane</keyword>
<keyword evidence="13" id="KW-0472">Membrane</keyword>
<keyword evidence="7" id="KW-0249">Electron transport</keyword>
<evidence type="ECO:0000256" key="6">
    <source>
        <dbReference type="ARBA" id="ARBA00022827"/>
    </source>
</evidence>
<evidence type="ECO:0000256" key="3">
    <source>
        <dbReference type="ARBA" id="ARBA00022630"/>
    </source>
</evidence>
<evidence type="ECO:0000313" key="16">
    <source>
        <dbReference type="Proteomes" id="UP000233654"/>
    </source>
</evidence>
<dbReference type="AlphaFoldDB" id="A0A2N3G7M5"/>
<dbReference type="GO" id="GO:0046872">
    <property type="term" value="F:metal ion binding"/>
    <property type="evidence" value="ECO:0007669"/>
    <property type="project" value="UniProtKB-KW"/>
</dbReference>
<dbReference type="InterPro" id="IPR001433">
    <property type="entry name" value="OxRdtase_FAD/NAD-bd"/>
</dbReference>
<dbReference type="Gene3D" id="2.40.30.10">
    <property type="entry name" value="Translation factors"/>
    <property type="match status" value="1"/>
</dbReference>
<dbReference type="SUPFAM" id="SSF52343">
    <property type="entry name" value="Ferredoxin reductase-like, C-terminal NADP-linked domain"/>
    <property type="match status" value="1"/>
</dbReference>
<keyword evidence="9 12" id="KW-0411">Iron-sulfur</keyword>
<dbReference type="InterPro" id="IPR039261">
    <property type="entry name" value="FNR_nucleotide-bd"/>
</dbReference>
<comment type="similarity">
    <text evidence="1">Belongs to the PyrK family.</text>
</comment>
<dbReference type="CDD" id="cd06218">
    <property type="entry name" value="DHOD_e_trans"/>
    <property type="match status" value="1"/>
</dbReference>
<organism evidence="15 16">
    <name type="scientific">Candidatus Anoxymicrobium japonicum</name>
    <dbReference type="NCBI Taxonomy" id="2013648"/>
    <lineage>
        <taxon>Bacteria</taxon>
        <taxon>Bacillati</taxon>
        <taxon>Actinomycetota</taxon>
        <taxon>Candidatus Geothermincolia</taxon>
        <taxon>Candidatus Geothermincolales</taxon>
        <taxon>Candidatus Anoxymicrobiaceae</taxon>
        <taxon>Candidatus Anoxymicrobium</taxon>
    </lineage>
</organism>
<evidence type="ECO:0000313" key="15">
    <source>
        <dbReference type="EMBL" id="PKQ28711.1"/>
    </source>
</evidence>
<comment type="caution">
    <text evidence="15">The sequence shown here is derived from an EMBL/GenBank/DDBJ whole genome shotgun (WGS) entry which is preliminary data.</text>
</comment>
<keyword evidence="4 12" id="KW-0001">2Fe-2S</keyword>
<dbReference type="EMBL" id="PHEX01000007">
    <property type="protein sequence ID" value="PKQ28711.1"/>
    <property type="molecule type" value="Genomic_DNA"/>
</dbReference>
<gene>
    <name evidence="15" type="ORF">CVT63_01290</name>
</gene>
<keyword evidence="8 12" id="KW-0408">Iron</keyword>
<evidence type="ECO:0000256" key="2">
    <source>
        <dbReference type="ARBA" id="ARBA00022448"/>
    </source>
</evidence>
<dbReference type="Pfam" id="PF00175">
    <property type="entry name" value="NAD_binding_1"/>
    <property type="match status" value="1"/>
</dbReference>
<keyword evidence="3 11" id="KW-0285">Flavoprotein</keyword>
<sequence>MSEASTTAPVSSIAVVTARNEVARDVHVLTLEITSGARAPLPGQFYQIDCGGGREHLLPRPIGAMDARVSRGGVALAFMVESVGWGTGRLCRLVPGDEIRVLGPLGRGFGPISGGTALIVAGGMGFAPLCFLASKMDRDGERYDLLAGVNSKEKYMPALATLNGVVEVFSDDGTIGRKGIVTDGVASRLDEGGYTKVYTCGPEPMMESVARVALTRGVPCEVSLDSRMACGIGACRGCVREGSHGRNLCVCADGPVFDSRDVKWNVTTKFDQ</sequence>
<keyword evidence="13" id="KW-1133">Transmembrane helix</keyword>
<comment type="cofactor">
    <cofactor evidence="11">
        <name>FAD</name>
        <dbReference type="ChEBI" id="CHEBI:57692"/>
    </cofactor>
    <text evidence="11">Binds 1 FAD per subunit.</text>
</comment>
<feature type="binding site" evidence="12">
    <location>
        <position position="230"/>
    </location>
    <ligand>
        <name>[2Fe-2S] cluster</name>
        <dbReference type="ChEBI" id="CHEBI:190135"/>
    </ligand>
</feature>
<dbReference type="Pfam" id="PF10418">
    <property type="entry name" value="DHODB_Fe-S_bind"/>
    <property type="match status" value="1"/>
</dbReference>
<evidence type="ECO:0000256" key="12">
    <source>
        <dbReference type="PIRSR" id="PIRSR006816-2"/>
    </source>
</evidence>
<dbReference type="PANTHER" id="PTHR43513">
    <property type="entry name" value="DIHYDROOROTATE DEHYDROGENASE B (NAD(+)), ELECTRON TRANSFER SUBUNIT"/>
    <property type="match status" value="1"/>
</dbReference>
<evidence type="ECO:0000256" key="5">
    <source>
        <dbReference type="ARBA" id="ARBA00022723"/>
    </source>
</evidence>
<dbReference type="InterPro" id="IPR037117">
    <property type="entry name" value="Dihydroorotate_DH_ele_sf"/>
</dbReference>
<evidence type="ECO:0000256" key="11">
    <source>
        <dbReference type="PIRSR" id="PIRSR006816-1"/>
    </source>
</evidence>
<dbReference type="SUPFAM" id="SSF63380">
    <property type="entry name" value="Riboflavin synthase domain-like"/>
    <property type="match status" value="1"/>
</dbReference>
<evidence type="ECO:0000256" key="9">
    <source>
        <dbReference type="ARBA" id="ARBA00023014"/>
    </source>
</evidence>
<dbReference type="GO" id="GO:0006221">
    <property type="term" value="P:pyrimidine nucleotide biosynthetic process"/>
    <property type="evidence" value="ECO:0007669"/>
    <property type="project" value="InterPro"/>
</dbReference>
<dbReference type="InterPro" id="IPR012165">
    <property type="entry name" value="Cyt_c3_hydrogenase_gsu"/>
</dbReference>
<name>A0A2N3G7M5_9ACTN</name>
<dbReference type="Gene3D" id="2.10.240.10">
    <property type="entry name" value="Dihydroorotate dehydrogenase, electron transfer subunit"/>
    <property type="match status" value="1"/>
</dbReference>
<feature type="binding site" evidence="12">
    <location>
        <position position="238"/>
    </location>
    <ligand>
        <name>[2Fe-2S] cluster</name>
        <dbReference type="ChEBI" id="CHEBI:190135"/>
    </ligand>
</feature>
<dbReference type="InterPro" id="IPR017927">
    <property type="entry name" value="FAD-bd_FR_type"/>
</dbReference>
<accession>A0A2N3G7M5</accession>
<dbReference type="InterPro" id="IPR050353">
    <property type="entry name" value="PyrK_electron_transfer"/>
</dbReference>
<reference evidence="15 16" key="1">
    <citation type="journal article" date="2017" name="ISME J.">
        <title>Potential for microbial H2 and metal transformations associated with novel bacteria and archaea in deep terrestrial subsurface sediments.</title>
        <authorList>
            <person name="Hernsdorf A.W."/>
            <person name="Amano Y."/>
            <person name="Miyakawa K."/>
            <person name="Ise K."/>
            <person name="Suzuki Y."/>
            <person name="Anantharaman K."/>
            <person name="Probst A."/>
            <person name="Burstein D."/>
            <person name="Thomas B.C."/>
            <person name="Banfield J.F."/>
        </authorList>
    </citation>
    <scope>NUCLEOTIDE SEQUENCE [LARGE SCALE GENOMIC DNA]</scope>
    <source>
        <strain evidence="15">HGW-Actinobacteria-3</strain>
    </source>
</reference>
<comment type="cofactor">
    <cofactor evidence="10">
        <name>[2Fe-2S] cluster</name>
        <dbReference type="ChEBI" id="CHEBI:190135"/>
    </cofactor>
</comment>
<keyword evidence="6 11" id="KW-0274">FAD</keyword>